<organism evidence="13 14">
    <name type="scientific">Tetradesmus obliquus</name>
    <name type="common">Green alga</name>
    <name type="synonym">Acutodesmus obliquus</name>
    <dbReference type="NCBI Taxonomy" id="3088"/>
    <lineage>
        <taxon>Eukaryota</taxon>
        <taxon>Viridiplantae</taxon>
        <taxon>Chlorophyta</taxon>
        <taxon>core chlorophytes</taxon>
        <taxon>Chlorophyceae</taxon>
        <taxon>CS clade</taxon>
        <taxon>Sphaeropleales</taxon>
        <taxon>Scenedesmaceae</taxon>
        <taxon>Tetradesmus</taxon>
    </lineage>
</organism>
<accession>A0A383WGS8</accession>
<evidence type="ECO:0000256" key="10">
    <source>
        <dbReference type="ARBA" id="ARBA00023180"/>
    </source>
</evidence>
<keyword evidence="4 12" id="KW-0812">Transmembrane</keyword>
<evidence type="ECO:0000256" key="1">
    <source>
        <dbReference type="ARBA" id="ARBA00004167"/>
    </source>
</evidence>
<evidence type="ECO:0000313" key="13">
    <source>
        <dbReference type="EMBL" id="SZX76359.1"/>
    </source>
</evidence>
<feature type="compositionally biased region" description="Pro residues" evidence="11">
    <location>
        <begin position="177"/>
        <end position="186"/>
    </location>
</feature>
<proteinExistence type="predicted"/>
<protein>
    <recommendedName>
        <fullName evidence="15">Leucine-rich repeat-containing N-terminal plant-type domain-containing protein</fullName>
    </recommendedName>
</protein>
<feature type="region of interest" description="Disordered" evidence="11">
    <location>
        <begin position="492"/>
        <end position="518"/>
    </location>
</feature>
<dbReference type="GO" id="GO:0016020">
    <property type="term" value="C:membrane"/>
    <property type="evidence" value="ECO:0007669"/>
    <property type="project" value="UniProtKB-SubCell"/>
</dbReference>
<feature type="compositionally biased region" description="Low complexity" evidence="11">
    <location>
        <begin position="660"/>
        <end position="676"/>
    </location>
</feature>
<feature type="compositionally biased region" description="Low complexity" evidence="11">
    <location>
        <begin position="131"/>
        <end position="176"/>
    </location>
</feature>
<keyword evidence="8 12" id="KW-0472">Membrane</keyword>
<evidence type="ECO:0000256" key="2">
    <source>
        <dbReference type="ARBA" id="ARBA00004430"/>
    </source>
</evidence>
<dbReference type="PANTHER" id="PTHR27000:SF642">
    <property type="entry name" value="INACTIVE LEUCINE-RICH REPEAT RECEPTOR KINASE XIAO-RELATED"/>
    <property type="match status" value="1"/>
</dbReference>
<evidence type="ECO:0000256" key="11">
    <source>
        <dbReference type="SAM" id="MobiDB-lite"/>
    </source>
</evidence>
<feature type="region of interest" description="Disordered" evidence="11">
    <location>
        <begin position="695"/>
        <end position="725"/>
    </location>
</feature>
<keyword evidence="9" id="KW-0675">Receptor</keyword>
<keyword evidence="3" id="KW-0433">Leucine-rich repeat</keyword>
<keyword evidence="14" id="KW-1185">Reference proteome</keyword>
<dbReference type="EMBL" id="FNXT01001256">
    <property type="protein sequence ID" value="SZX76359.1"/>
    <property type="molecule type" value="Genomic_DNA"/>
</dbReference>
<reference evidence="13 14" key="1">
    <citation type="submission" date="2016-10" db="EMBL/GenBank/DDBJ databases">
        <authorList>
            <person name="Cai Z."/>
        </authorList>
    </citation>
    <scope>NUCLEOTIDE SEQUENCE [LARGE SCALE GENOMIC DNA]</scope>
</reference>
<name>A0A383WGS8_TETOB</name>
<dbReference type="InterPro" id="IPR032675">
    <property type="entry name" value="LRR_dom_sf"/>
</dbReference>
<feature type="transmembrane region" description="Helical" evidence="12">
    <location>
        <begin position="456"/>
        <end position="479"/>
    </location>
</feature>
<dbReference type="SUPFAM" id="SSF52058">
    <property type="entry name" value="L domain-like"/>
    <property type="match status" value="1"/>
</dbReference>
<evidence type="ECO:0000256" key="7">
    <source>
        <dbReference type="ARBA" id="ARBA00022989"/>
    </source>
</evidence>
<dbReference type="GO" id="GO:0005930">
    <property type="term" value="C:axoneme"/>
    <property type="evidence" value="ECO:0007669"/>
    <property type="project" value="UniProtKB-SubCell"/>
</dbReference>
<comment type="subcellular location">
    <subcellularLocation>
        <location evidence="2">Cytoplasm</location>
        <location evidence="2">Cytoskeleton</location>
        <location evidence="2">Cilium axoneme</location>
    </subcellularLocation>
    <subcellularLocation>
        <location evidence="1">Membrane</location>
        <topology evidence="1">Single-pass membrane protein</topology>
    </subcellularLocation>
</comment>
<gene>
    <name evidence="13" type="ORF">BQ4739_LOCUS16747</name>
</gene>
<evidence type="ECO:0000256" key="12">
    <source>
        <dbReference type="SAM" id="Phobius"/>
    </source>
</evidence>
<feature type="region of interest" description="Disordered" evidence="11">
    <location>
        <begin position="572"/>
        <end position="593"/>
    </location>
</feature>
<feature type="region of interest" description="Disordered" evidence="11">
    <location>
        <begin position="633"/>
        <end position="683"/>
    </location>
</feature>
<evidence type="ECO:0000256" key="5">
    <source>
        <dbReference type="ARBA" id="ARBA00022729"/>
    </source>
</evidence>
<dbReference type="PANTHER" id="PTHR27000">
    <property type="entry name" value="LEUCINE-RICH REPEAT RECEPTOR-LIKE PROTEIN KINASE FAMILY PROTEIN-RELATED"/>
    <property type="match status" value="1"/>
</dbReference>
<sequence length="725" mass="71636">MYNIGKWLTSNDLDVLKELGWTYGGNPCNGWTGVECNTEGYVSTINLANKGLTGSLPAETSLWGGLTGLTTLDLAGNALGGPVPSQLTAAGPQLASINLSGNTAICGTAPAGLTGVDSTGTNLGTDCSAVTDATPPANTTTDGTTAGNATAGTPPAANATDGAPAPATANTTAATPAPAPAPAAAPAPPPTVIANAPICSCALKGFGSDDCAIALKNTCAGSNPPDVCKAGDPSGSESAAEQLGQYLAQACFPGQNMDTSICNCAQNLLGNDCAKARVNLCVAKDPSCLAFQNIIDVNGSTSAAAVGQVAPMLEQKCPISEPSVPGVKATMEFPDLSMGQYITRQYTQNVANALSSVTNVPSTSISALDVRPFTGSGGSARRRRALLQSSGNGVQATYFLATQDPSGVSTSLSQAANDGTLSTRLGQYGIQAQAGGLKVQSFLPAPQGSGSSSGGFPLWAIGPIVGGVVLLALLAGLICCCRRKRAAKKATEYAPDTKAVSASSSDLPKSTYDYTPSSPGGYTPVTASAAGVGAAAATAAAAANRSPSKGDDLPVSRSIKVVGGPESVAGSAITRWESGSSMGGGGGSSFGRAAAPAAAAAPGSGLTPVRTSSGNVAGSVEMAGGAAAAAAAGSGRVGEPSSAAAGWRSNVRPASGQLPASAGATSSMAATAGKSGQQAERAKFWAQFQETWQQVRQTQNINDGEPGTPSSGTNWTDVTGTDSRR</sequence>
<dbReference type="AlphaFoldDB" id="A0A383WGS8"/>
<feature type="region of interest" description="Disordered" evidence="11">
    <location>
        <begin position="127"/>
        <end position="186"/>
    </location>
</feature>
<evidence type="ECO:0000256" key="9">
    <source>
        <dbReference type="ARBA" id="ARBA00023170"/>
    </source>
</evidence>
<dbReference type="Proteomes" id="UP000256970">
    <property type="component" value="Unassembled WGS sequence"/>
</dbReference>
<evidence type="ECO:0000256" key="8">
    <source>
        <dbReference type="ARBA" id="ARBA00023136"/>
    </source>
</evidence>
<dbReference type="Gene3D" id="3.80.10.10">
    <property type="entry name" value="Ribonuclease Inhibitor"/>
    <property type="match status" value="1"/>
</dbReference>
<evidence type="ECO:0000313" key="14">
    <source>
        <dbReference type="Proteomes" id="UP000256970"/>
    </source>
</evidence>
<keyword evidence="7 12" id="KW-1133">Transmembrane helix</keyword>
<evidence type="ECO:0000256" key="4">
    <source>
        <dbReference type="ARBA" id="ARBA00022692"/>
    </source>
</evidence>
<feature type="compositionally biased region" description="Polar residues" evidence="11">
    <location>
        <begin position="500"/>
        <end position="518"/>
    </location>
</feature>
<evidence type="ECO:0000256" key="6">
    <source>
        <dbReference type="ARBA" id="ARBA00022737"/>
    </source>
</evidence>
<keyword evidence="5" id="KW-0732">Signal</keyword>
<keyword evidence="6" id="KW-0677">Repeat</keyword>
<keyword evidence="10" id="KW-0325">Glycoprotein</keyword>
<evidence type="ECO:0008006" key="15">
    <source>
        <dbReference type="Google" id="ProtNLM"/>
    </source>
</evidence>
<evidence type="ECO:0000256" key="3">
    <source>
        <dbReference type="ARBA" id="ARBA00022614"/>
    </source>
</evidence>